<dbReference type="InterPro" id="IPR000225">
    <property type="entry name" value="Armadillo"/>
</dbReference>
<dbReference type="InterPro" id="IPR011989">
    <property type="entry name" value="ARM-like"/>
</dbReference>
<organism evidence="6 7">
    <name type="scientific">Acrasis kona</name>
    <dbReference type="NCBI Taxonomy" id="1008807"/>
    <lineage>
        <taxon>Eukaryota</taxon>
        <taxon>Discoba</taxon>
        <taxon>Heterolobosea</taxon>
        <taxon>Tetramitia</taxon>
        <taxon>Eutetramitia</taxon>
        <taxon>Acrasidae</taxon>
        <taxon>Acrasis</taxon>
    </lineage>
</organism>
<dbReference type="GO" id="GO:0015031">
    <property type="term" value="P:protein transport"/>
    <property type="evidence" value="ECO:0007669"/>
    <property type="project" value="UniProtKB-KW"/>
</dbReference>
<dbReference type="Gene3D" id="1.25.10.10">
    <property type="entry name" value="Leucine-rich Repeat Variant"/>
    <property type="match status" value="1"/>
</dbReference>
<evidence type="ECO:0000256" key="3">
    <source>
        <dbReference type="ARBA" id="ARBA00022927"/>
    </source>
</evidence>
<dbReference type="Proteomes" id="UP001431209">
    <property type="component" value="Unassembled WGS sequence"/>
</dbReference>
<dbReference type="AlphaFoldDB" id="A0AAW2YYW3"/>
<feature type="region of interest" description="Disordered" evidence="5">
    <location>
        <begin position="1"/>
        <end position="26"/>
    </location>
</feature>
<accession>A0AAW2YYW3</accession>
<evidence type="ECO:0000256" key="4">
    <source>
        <dbReference type="PROSITE-ProRule" id="PRU00259"/>
    </source>
</evidence>
<dbReference type="EMBL" id="JAOPGA020000829">
    <property type="protein sequence ID" value="KAL0482217.1"/>
    <property type="molecule type" value="Genomic_DNA"/>
</dbReference>
<evidence type="ECO:0000313" key="6">
    <source>
        <dbReference type="EMBL" id="KAL0482217.1"/>
    </source>
</evidence>
<feature type="compositionally biased region" description="Polar residues" evidence="5">
    <location>
        <begin position="1"/>
        <end position="15"/>
    </location>
</feature>
<comment type="caution">
    <text evidence="6">The sequence shown here is derived from an EMBL/GenBank/DDBJ whole genome shotgun (WGS) entry which is preliminary data.</text>
</comment>
<proteinExistence type="inferred from homology"/>
<keyword evidence="3" id="KW-0653">Protein transport</keyword>
<comment type="similarity">
    <text evidence="1">Belongs to the importin alpha family.</text>
</comment>
<evidence type="ECO:0000256" key="1">
    <source>
        <dbReference type="ARBA" id="ARBA00010394"/>
    </source>
</evidence>
<dbReference type="Pfam" id="PF00514">
    <property type="entry name" value="Arm"/>
    <property type="match status" value="2"/>
</dbReference>
<keyword evidence="7" id="KW-1185">Reference proteome</keyword>
<dbReference type="PROSITE" id="PS50176">
    <property type="entry name" value="ARM_REPEAT"/>
    <property type="match status" value="1"/>
</dbReference>
<dbReference type="SMART" id="SM00185">
    <property type="entry name" value="ARM"/>
    <property type="match status" value="4"/>
</dbReference>
<sequence>MPESRQTLKSASQLDTGREKQKRIDKFVNASKERKKAILNKRRKSGNQSNSISIDLYLNNSQAINELVLSLNDSITSVRVSALKKCRMVLGVNQQDNEHVEELVTQFLLNNDFIPLLIKNLKSFHSECQLEAAWCITNIASSHHEHTKETLHAIPDLINFCDGRFCDNAILQEQCSWALGNIAGDCAEYCRLLVRNGALTPLFSLFKTSKVVDVVKTAAWCLHNISRGVMMPGDSNQHYLAEQGWPNDRYLSMIFDQSFINTLLKCCKDASVNKCNLSVLHEVMWVLSNLSRLSDYGVMTSKLIQPRDESVTLLDDVIQIIISAHDDYLMIPCLRVLGNLLKGPDVVAETAISRFDALVSNKLPLLIKFKNVASKEAAWVISNLCAASDWCIDELMKRQYLILLYTCARDVYSSGTVQDWIVCREIAISVCNLCSGCRVIQNINEVVLLLLNFLQDSTNYVDNEDVQVIESVCFVLNFVDFLLSSSTMREQVKAILLHNNGSSVLQNIQKLNRCECIQVLHQLNNKLNN</sequence>
<keyword evidence="2" id="KW-0813">Transport</keyword>
<feature type="repeat" description="ARM" evidence="4">
    <location>
        <begin position="197"/>
        <end position="226"/>
    </location>
</feature>
<evidence type="ECO:0000256" key="2">
    <source>
        <dbReference type="ARBA" id="ARBA00022448"/>
    </source>
</evidence>
<evidence type="ECO:0000313" key="7">
    <source>
        <dbReference type="Proteomes" id="UP001431209"/>
    </source>
</evidence>
<reference evidence="6 7" key="1">
    <citation type="submission" date="2024-03" db="EMBL/GenBank/DDBJ databases">
        <title>The Acrasis kona genome and developmental transcriptomes reveal deep origins of eukaryotic multicellular pathways.</title>
        <authorList>
            <person name="Sheikh S."/>
            <person name="Fu C.-J."/>
            <person name="Brown M.W."/>
            <person name="Baldauf S.L."/>
        </authorList>
    </citation>
    <scope>NUCLEOTIDE SEQUENCE [LARGE SCALE GENOMIC DNA]</scope>
    <source>
        <strain evidence="6 7">ATCC MYA-3509</strain>
    </source>
</reference>
<dbReference type="SUPFAM" id="SSF48371">
    <property type="entry name" value="ARM repeat"/>
    <property type="match status" value="1"/>
</dbReference>
<feature type="compositionally biased region" description="Basic and acidic residues" evidence="5">
    <location>
        <begin position="16"/>
        <end position="26"/>
    </location>
</feature>
<dbReference type="PANTHER" id="PTHR23316">
    <property type="entry name" value="IMPORTIN ALPHA"/>
    <property type="match status" value="1"/>
</dbReference>
<dbReference type="InterPro" id="IPR016024">
    <property type="entry name" value="ARM-type_fold"/>
</dbReference>
<gene>
    <name evidence="6" type="ORF">AKO1_013307</name>
</gene>
<name>A0AAW2YYW3_9EUKA</name>
<protein>
    <submittedName>
        <fullName evidence="6">Importin subunit alpha-6/7</fullName>
    </submittedName>
</protein>
<evidence type="ECO:0000256" key="5">
    <source>
        <dbReference type="SAM" id="MobiDB-lite"/>
    </source>
</evidence>